<accession>A0A8H7B9R8</accession>
<protein>
    <submittedName>
        <fullName evidence="3">Ddhd-domain-containing protein</fullName>
    </submittedName>
</protein>
<dbReference type="Proteomes" id="UP000596902">
    <property type="component" value="Unassembled WGS sequence"/>
</dbReference>
<feature type="compositionally biased region" description="Polar residues" evidence="1">
    <location>
        <begin position="426"/>
        <end position="436"/>
    </location>
</feature>
<dbReference type="Pfam" id="PF23463">
    <property type="entry name" value="WWE_2"/>
    <property type="match status" value="1"/>
</dbReference>
<dbReference type="InterPro" id="IPR058055">
    <property type="entry name" value="PA-PLA1"/>
</dbReference>
<dbReference type="InterPro" id="IPR055555">
    <property type="entry name" value="PA-PLA1_DUF7131"/>
</dbReference>
<reference evidence="3" key="1">
    <citation type="submission" date="2020-01" db="EMBL/GenBank/DDBJ databases">
        <authorList>
            <person name="Feng Z.H.Z."/>
        </authorList>
    </citation>
    <scope>NUCLEOTIDE SEQUENCE</scope>
    <source>
        <strain evidence="3">CBS107.38</strain>
    </source>
</reference>
<feature type="compositionally biased region" description="Basic and acidic residues" evidence="1">
    <location>
        <begin position="249"/>
        <end position="261"/>
    </location>
</feature>
<feature type="compositionally biased region" description="Basic and acidic residues" evidence="1">
    <location>
        <begin position="32"/>
        <end position="46"/>
    </location>
</feature>
<dbReference type="GeneID" id="62200125"/>
<evidence type="ECO:0000313" key="3">
    <source>
        <dbReference type="EMBL" id="KAF7680249.1"/>
    </source>
</evidence>
<feature type="region of interest" description="Disordered" evidence="1">
    <location>
        <begin position="1"/>
        <end position="46"/>
    </location>
</feature>
<feature type="compositionally biased region" description="Low complexity" evidence="1">
    <location>
        <begin position="146"/>
        <end position="162"/>
    </location>
</feature>
<feature type="domain" description="DDHD" evidence="2">
    <location>
        <begin position="674"/>
        <end position="994"/>
    </location>
</feature>
<dbReference type="GO" id="GO:0046872">
    <property type="term" value="F:metal ion binding"/>
    <property type="evidence" value="ECO:0007669"/>
    <property type="project" value="InterPro"/>
</dbReference>
<dbReference type="SMART" id="SM01127">
    <property type="entry name" value="DDHD"/>
    <property type="match status" value="1"/>
</dbReference>
<dbReference type="GO" id="GO:0005737">
    <property type="term" value="C:cytoplasm"/>
    <property type="evidence" value="ECO:0007669"/>
    <property type="project" value="TreeGrafter"/>
</dbReference>
<feature type="compositionally biased region" description="Basic and acidic residues" evidence="1">
    <location>
        <begin position="445"/>
        <end position="466"/>
    </location>
</feature>
<feature type="region of interest" description="Disordered" evidence="1">
    <location>
        <begin position="228"/>
        <end position="301"/>
    </location>
</feature>
<dbReference type="GO" id="GO:0004620">
    <property type="term" value="F:phospholipase activity"/>
    <property type="evidence" value="ECO:0007669"/>
    <property type="project" value="TreeGrafter"/>
</dbReference>
<dbReference type="Pfam" id="PF02862">
    <property type="entry name" value="DDHD"/>
    <property type="match status" value="1"/>
</dbReference>
<name>A0A8H7B9R8_9PLEO</name>
<keyword evidence="4" id="KW-1185">Reference proteome</keyword>
<feature type="compositionally biased region" description="Polar residues" evidence="1">
    <location>
        <begin position="262"/>
        <end position="275"/>
    </location>
</feature>
<dbReference type="AlphaFoldDB" id="A0A8H7B9R8"/>
<dbReference type="Pfam" id="PF23465">
    <property type="entry name" value="DUF7131"/>
    <property type="match status" value="1"/>
</dbReference>
<gene>
    <name evidence="3" type="ORF">GT037_001900</name>
</gene>
<feature type="region of interest" description="Disordered" evidence="1">
    <location>
        <begin position="362"/>
        <end position="466"/>
    </location>
</feature>
<dbReference type="InterPro" id="IPR057826">
    <property type="entry name" value="WWE_C20G8.02"/>
</dbReference>
<sequence>MTVPDNKQGFLSNLSPWPSRAGTPKPPAPEGSADKAKKMEQERDKDRAAAILAAQQGGDHVIDRRHRLSLKRYPPDCPPLAVRWFHAIDTPKRKPLSKHAMAPDTALPKPKKWIPFGAGDSRAIEAAFQKTADEADADELRRGIASPTTPTQSNNTPPKTTKVPVNEDYLFDVEIETRELAPSYWLGPVYDVKRGTWFTPDGEAVDEGLAMQLEEGYLKVKPWKFGKPDEKRAVSQPRARPLSMGPSAGDDHRKELARLNRDSTSNPVTPKSSYDSLRKEASKQSNDSKPGDASAASNAPADLPRTHRLFGAHLNSTVTYQDETTAWMLTDDMWSRMGSTLYQRFAGGAHYAGYKYIRGYTNPKEKKKQPTPAKGPQSAKQTDRPSTPALAYGSDHGNSDVNTDGENSENERSMSPSQTRRRNLERQVSSLMTSSKPEYEQQQEEEMRKREEKEMREDYKTQHGSDQDREIEHLLLVTHGIGQRLGMRMESINFIHDVNTMRKSLKSVYAASPDLQALNAETESESKNNRIQVIPIIWRHLLDFPKQSLKHNRKEHDLGDLDHEDEEYPNLEDITVEGVPAVRNFLTDLALDILLYQSPAYKGHISRIVVNELNRTYRLFKERNPSFKGKVSLVGHSLGSAIMFDILCIQKDPRAKPSSQSIKQRRSTEEGLKLDFEVEDFYALGSPIGLFQMLKGRTIVGRPQTSATAFVPPKTPATSIDDPFSQGGDEHAFDITTSSPLCKQVFNIFHPTDPISYRIEPLISPAMSALKAQPLPYTKKGIFGAPASQGFTGIGQRVGQGVTDFWTSLGSGIASGLLNRSLGISGTEMTGAGNSTQGQRSSRPLSATAPPSSNTANLVPGLNEPTSAFISEERRRRLGQETIAEGEDGEHPPTLIEGDIETLFAGFQKRRKSQQSEDGERDVEKDLEWQELEERSRKLKKEEQKVRALNSNGRVDYSIQEGAFDISLLASIASHMTYWADEDVSHFMISQLLARHRVFKPKDSALEGAVDTFTTHTQRTVTHSNIAQLVAKTAVMTPTHSTASMTASPTMADPNSTPTVAPTAVSAPNFLCRAQRRFVDSFVPDCVRQEYRRIIASLFTYKYAYVALATTVLFAAAEYEQPGYFPRPHELTVGMVGGLCASALLFSTYALMEYASDQTWFWNEEGFVWPWVGILWSFTVYNDETLSDSVAVHNVTASPIVASTTPAGSPARHDIIIPPTPLLPRGLRPFYLPPPPTHHSGILGESPMPIKFKHFSGHSDLEDVDEE</sequence>
<dbReference type="RefSeq" id="XP_038790239.1">
    <property type="nucleotide sequence ID" value="XM_038926947.1"/>
</dbReference>
<organism evidence="3 4">
    <name type="scientific">Alternaria burnsii</name>
    <dbReference type="NCBI Taxonomy" id="1187904"/>
    <lineage>
        <taxon>Eukaryota</taxon>
        <taxon>Fungi</taxon>
        <taxon>Dikarya</taxon>
        <taxon>Ascomycota</taxon>
        <taxon>Pezizomycotina</taxon>
        <taxon>Dothideomycetes</taxon>
        <taxon>Pleosporomycetidae</taxon>
        <taxon>Pleosporales</taxon>
        <taxon>Pleosporineae</taxon>
        <taxon>Pleosporaceae</taxon>
        <taxon>Alternaria</taxon>
        <taxon>Alternaria sect. Alternaria</taxon>
    </lineage>
</organism>
<dbReference type="EMBL" id="JAAABM010000002">
    <property type="protein sequence ID" value="KAF7680249.1"/>
    <property type="molecule type" value="Genomic_DNA"/>
</dbReference>
<feature type="compositionally biased region" description="Polar residues" evidence="1">
    <location>
        <begin position="828"/>
        <end position="857"/>
    </location>
</feature>
<feature type="region of interest" description="Disordered" evidence="1">
    <location>
        <begin position="144"/>
        <end position="163"/>
    </location>
</feature>
<evidence type="ECO:0000256" key="1">
    <source>
        <dbReference type="SAM" id="MobiDB-lite"/>
    </source>
</evidence>
<reference evidence="3" key="2">
    <citation type="submission" date="2020-08" db="EMBL/GenBank/DDBJ databases">
        <title>Draft Genome Sequence of Cumin Blight Pathogen Alternaria burnsii.</title>
        <authorList>
            <person name="Feng Z."/>
        </authorList>
    </citation>
    <scope>NUCLEOTIDE SEQUENCE</scope>
    <source>
        <strain evidence="3">CBS107.38</strain>
    </source>
</reference>
<dbReference type="PROSITE" id="PS51043">
    <property type="entry name" value="DDHD"/>
    <property type="match status" value="1"/>
</dbReference>
<dbReference type="PANTHER" id="PTHR23509:SF10">
    <property type="entry name" value="LD21067P"/>
    <property type="match status" value="1"/>
</dbReference>
<dbReference type="InterPro" id="IPR004177">
    <property type="entry name" value="DDHD_dom"/>
</dbReference>
<evidence type="ECO:0000259" key="2">
    <source>
        <dbReference type="PROSITE" id="PS51043"/>
    </source>
</evidence>
<proteinExistence type="predicted"/>
<dbReference type="PANTHER" id="PTHR23509">
    <property type="entry name" value="PA-PL1 PHOSPHOLIPASE FAMILY"/>
    <property type="match status" value="1"/>
</dbReference>
<feature type="region of interest" description="Disordered" evidence="1">
    <location>
        <begin position="828"/>
        <end position="869"/>
    </location>
</feature>
<comment type="caution">
    <text evidence="3">The sequence shown here is derived from an EMBL/GenBank/DDBJ whole genome shotgun (WGS) entry which is preliminary data.</text>
</comment>
<evidence type="ECO:0000313" key="4">
    <source>
        <dbReference type="Proteomes" id="UP000596902"/>
    </source>
</evidence>